<dbReference type="Proteomes" id="UP000642748">
    <property type="component" value="Unassembled WGS sequence"/>
</dbReference>
<protein>
    <recommendedName>
        <fullName evidence="3">SH3b domain-containing protein</fullName>
    </recommendedName>
</protein>
<keyword evidence="2" id="KW-1185">Reference proteome</keyword>
<evidence type="ECO:0008006" key="3">
    <source>
        <dbReference type="Google" id="ProtNLM"/>
    </source>
</evidence>
<accession>A0A8J3QYF1</accession>
<reference evidence="1" key="1">
    <citation type="submission" date="2021-01" db="EMBL/GenBank/DDBJ databases">
        <title>Whole genome shotgun sequence of Rugosimonospora africana NBRC 104875.</title>
        <authorList>
            <person name="Komaki H."/>
            <person name="Tamura T."/>
        </authorList>
    </citation>
    <scope>NUCLEOTIDE SEQUENCE</scope>
    <source>
        <strain evidence="1">NBRC 104875</strain>
    </source>
</reference>
<dbReference type="EMBL" id="BONZ01000068">
    <property type="protein sequence ID" value="GIH18554.1"/>
    <property type="molecule type" value="Genomic_DNA"/>
</dbReference>
<sequence length="258" mass="26502">MNQHRIRSGRALRIAGAAIGGAVVAMLVFVGPAAAATGTVHTTSGASLTVRSGPHTTSTAVGSVADGASITFDCQIHGDSVVGVYGPTDLWDHISTGYVSDAYVYTGSDGTVAPLCGGSTTPTCSTSGLGDPNTCAQAVSWATSHETTTYHADYYNLCDHVVGLAYGFPASGSTTAYAHWQAIPASYKHAGDKNVPAGGLAFFSGGAGHVMISIGGGKFVSNDIHGNGTLTETTIAEIINTWGKPYLGWAQPWFQYNH</sequence>
<dbReference type="RefSeq" id="WP_203922065.1">
    <property type="nucleotide sequence ID" value="NZ_BONZ01000068.1"/>
</dbReference>
<evidence type="ECO:0000313" key="2">
    <source>
        <dbReference type="Proteomes" id="UP000642748"/>
    </source>
</evidence>
<dbReference type="Gene3D" id="2.30.30.40">
    <property type="entry name" value="SH3 Domains"/>
    <property type="match status" value="1"/>
</dbReference>
<evidence type="ECO:0000313" key="1">
    <source>
        <dbReference type="EMBL" id="GIH18554.1"/>
    </source>
</evidence>
<organism evidence="1 2">
    <name type="scientific">Rugosimonospora africana</name>
    <dbReference type="NCBI Taxonomy" id="556532"/>
    <lineage>
        <taxon>Bacteria</taxon>
        <taxon>Bacillati</taxon>
        <taxon>Actinomycetota</taxon>
        <taxon>Actinomycetes</taxon>
        <taxon>Micromonosporales</taxon>
        <taxon>Micromonosporaceae</taxon>
        <taxon>Rugosimonospora</taxon>
    </lineage>
</organism>
<proteinExistence type="predicted"/>
<gene>
    <name evidence="1" type="ORF">Raf01_67260</name>
</gene>
<name>A0A8J3QYF1_9ACTN</name>
<dbReference type="AlphaFoldDB" id="A0A8J3QYF1"/>
<comment type="caution">
    <text evidence="1">The sequence shown here is derived from an EMBL/GenBank/DDBJ whole genome shotgun (WGS) entry which is preliminary data.</text>
</comment>